<dbReference type="Pfam" id="PF22752">
    <property type="entry name" value="DUF488-N3i"/>
    <property type="match status" value="1"/>
</dbReference>
<sequence>MIDEWMKDIGPSTELRQWFNHDASRWTEFRSRYHVELENRSGLVNAIMLQSGTGPVTLLYSARDTAHNQAIALAEYLTIMKPLLAINVSCQRSNCAACIER</sequence>
<dbReference type="AlphaFoldDB" id="A0A1X7BVE0"/>
<protein>
    <recommendedName>
        <fullName evidence="3">DUF488 domain-containing protein</fullName>
    </recommendedName>
</protein>
<dbReference type="InterPro" id="IPR052552">
    <property type="entry name" value="YeaO-like"/>
</dbReference>
<dbReference type="PANTHER" id="PTHR36849">
    <property type="entry name" value="CYTOPLASMIC PROTEIN-RELATED"/>
    <property type="match status" value="1"/>
</dbReference>
<evidence type="ECO:0000313" key="1">
    <source>
        <dbReference type="EMBL" id="SMC13553.1"/>
    </source>
</evidence>
<keyword evidence="2" id="KW-1185">Reference proteome</keyword>
<dbReference type="EMBL" id="FWXB01000014">
    <property type="protein sequence ID" value="SMC13553.1"/>
    <property type="molecule type" value="Genomic_DNA"/>
</dbReference>
<reference evidence="1 2" key="1">
    <citation type="submission" date="2017-03" db="EMBL/GenBank/DDBJ databases">
        <authorList>
            <person name="Afonso C.L."/>
            <person name="Miller P.J."/>
            <person name="Scott M.A."/>
            <person name="Spackman E."/>
            <person name="Goraichik I."/>
            <person name="Dimitrov K.M."/>
            <person name="Suarez D.L."/>
            <person name="Swayne D.E."/>
        </authorList>
    </citation>
    <scope>NUCLEOTIDE SEQUENCE [LARGE SCALE GENOMIC DNA]</scope>
    <source>
        <strain evidence="1 2">CECT 7745</strain>
    </source>
</reference>
<dbReference type="PANTHER" id="PTHR36849:SF1">
    <property type="entry name" value="CYTOPLASMIC PROTEIN"/>
    <property type="match status" value="1"/>
</dbReference>
<organism evidence="1 2">
    <name type="scientific">Roseovarius aestuarii</name>
    <dbReference type="NCBI Taxonomy" id="475083"/>
    <lineage>
        <taxon>Bacteria</taxon>
        <taxon>Pseudomonadati</taxon>
        <taxon>Pseudomonadota</taxon>
        <taxon>Alphaproteobacteria</taxon>
        <taxon>Rhodobacterales</taxon>
        <taxon>Roseobacteraceae</taxon>
        <taxon>Roseovarius</taxon>
    </lineage>
</organism>
<proteinExistence type="predicted"/>
<name>A0A1X7BVE0_9RHOB</name>
<evidence type="ECO:0008006" key="3">
    <source>
        <dbReference type="Google" id="ProtNLM"/>
    </source>
</evidence>
<dbReference type="Proteomes" id="UP000193224">
    <property type="component" value="Unassembled WGS sequence"/>
</dbReference>
<accession>A0A1X7BVE0</accession>
<evidence type="ECO:0000313" key="2">
    <source>
        <dbReference type="Proteomes" id="UP000193224"/>
    </source>
</evidence>
<gene>
    <name evidence="1" type="ORF">ROA7745_03404</name>
</gene>